<feature type="domain" description="ABC-type transport auxiliary lipoprotein component" evidence="1">
    <location>
        <begin position="43"/>
        <end position="191"/>
    </location>
</feature>
<dbReference type="Gene3D" id="3.40.50.10610">
    <property type="entry name" value="ABC-type transport auxiliary lipoprotein component"/>
    <property type="match status" value="1"/>
</dbReference>
<proteinExistence type="predicted"/>
<reference evidence="2 3" key="1">
    <citation type="submission" date="2018-08" db="EMBL/GenBank/DDBJ databases">
        <title>Survival mechanisms of Campylobacter hepaticus identified by genomic analysis and comparative transcriptomic analysis of in vivo and in vitro derived bacteria.</title>
        <authorList>
            <person name="Van T.T.H."/>
            <person name="Moore R.J."/>
        </authorList>
    </citation>
    <scope>NUCLEOTIDE SEQUENCE [LARGE SCALE GENOMIC DNA]</scope>
    <source>
        <strain evidence="2 3">54L</strain>
    </source>
</reference>
<evidence type="ECO:0000313" key="3">
    <source>
        <dbReference type="Proteomes" id="UP000286095"/>
    </source>
</evidence>
<dbReference type="Proteomes" id="UP000286095">
    <property type="component" value="Unassembled WGS sequence"/>
</dbReference>
<comment type="caution">
    <text evidence="2">The sequence shown here is derived from an EMBL/GenBank/DDBJ whole genome shotgun (WGS) entry which is preliminary data.</text>
</comment>
<organism evidence="2 3">
    <name type="scientific">Campylobacter hepaticus</name>
    <dbReference type="NCBI Taxonomy" id="1813019"/>
    <lineage>
        <taxon>Bacteria</taxon>
        <taxon>Pseudomonadati</taxon>
        <taxon>Campylobacterota</taxon>
        <taxon>Epsilonproteobacteria</taxon>
        <taxon>Campylobacterales</taxon>
        <taxon>Campylobacteraceae</taxon>
        <taxon>Campylobacter</taxon>
    </lineage>
</organism>
<dbReference type="Pfam" id="PF03886">
    <property type="entry name" value="ABC_trans_aux"/>
    <property type="match status" value="1"/>
</dbReference>
<dbReference type="SUPFAM" id="SSF159594">
    <property type="entry name" value="XCC0632-like"/>
    <property type="match status" value="1"/>
</dbReference>
<dbReference type="RefSeq" id="WP_124134341.1">
    <property type="nucleotide sequence ID" value="NZ_QURW01000005.1"/>
</dbReference>
<accession>A0A424Z1N0</accession>
<evidence type="ECO:0000313" key="2">
    <source>
        <dbReference type="EMBL" id="RQD88056.1"/>
    </source>
</evidence>
<dbReference type="STRING" id="1813019.A2J15_04660"/>
<evidence type="ECO:0000259" key="1">
    <source>
        <dbReference type="Pfam" id="PF03886"/>
    </source>
</evidence>
<sequence length="198" mass="23082">MKKAFYCILIFIFILNGCSLKREFVNPNQSLLLKDDKSLVSINFKKTNKILKIRNIDTPLYLNSKHIIYLDRGFANKYAHYLWADLPSDLYSSLILSKFEQSQIFISTFSQVSSLKADYILESKINAFNQIINLHENYVQISISVNFIDLEKNQMIAHKNFSIKENIEKKDIYATHNAFEKALNTLTNEIVLWVNCNL</sequence>
<dbReference type="EMBL" id="QURW01000005">
    <property type="protein sequence ID" value="RQD88056.1"/>
    <property type="molecule type" value="Genomic_DNA"/>
</dbReference>
<dbReference type="InterPro" id="IPR005586">
    <property type="entry name" value="ABC_trans_aux"/>
</dbReference>
<name>A0A424Z1N0_9BACT</name>
<protein>
    <recommendedName>
        <fullName evidence="1">ABC-type transport auxiliary lipoprotein component domain-containing protein</fullName>
    </recommendedName>
</protein>
<dbReference type="AlphaFoldDB" id="A0A424Z1N0"/>
<gene>
    <name evidence="2" type="ORF">DZD40_02930</name>
</gene>